<dbReference type="GeneID" id="5006605"/>
<sequence length="364" mass="40222">MVSAYAAAERGGERRALERFVERAREGKTASEGGVKMTLADAEAVLEDFRTLDAVLEAAKSEATMREALLARLQAETESSARRLRDHDEAHALLTAEISDLRQALAKSKSEANGLAEETTALNEALTSAKAEALEWKNAAETLKQMRPNDAAVGVGEGGTGNKMLVLELECALEALTTTRAELQDVGARLLETQHRAERAEKREAVAAAALEASESRSKTSPSTVSLGNKGASRELKERLDRAEVRVAQLTRRLEAIGGEHRKELAMLQAEHERLSLNLKMMHLTHDDATEVMRLEIGDATREAAARASAERDEYWRRILDEERECHANQIESVRQDVENELITKNTKLNRIKHDLVQMLKDAT</sequence>
<dbReference type="OrthoDB" id="10575907at2759"/>
<evidence type="ECO:0000313" key="3">
    <source>
        <dbReference type="EMBL" id="ABP01025.1"/>
    </source>
</evidence>
<feature type="coiled-coil region" evidence="1">
    <location>
        <begin position="56"/>
        <end position="203"/>
    </location>
</feature>
<evidence type="ECO:0000256" key="2">
    <source>
        <dbReference type="SAM" id="MobiDB-lite"/>
    </source>
</evidence>
<dbReference type="Proteomes" id="UP000001568">
    <property type="component" value="Chromosome 20"/>
</dbReference>
<feature type="region of interest" description="Disordered" evidence="2">
    <location>
        <begin position="211"/>
        <end position="233"/>
    </location>
</feature>
<feature type="coiled-coil region" evidence="1">
    <location>
        <begin position="233"/>
        <end position="260"/>
    </location>
</feature>
<dbReference type="RefSeq" id="XP_001422708.1">
    <property type="nucleotide sequence ID" value="XM_001422671.1"/>
</dbReference>
<proteinExistence type="predicted"/>
<name>A4SB35_OSTLU</name>
<keyword evidence="4" id="KW-1185">Reference proteome</keyword>
<dbReference type="Gramene" id="ABP01025">
    <property type="protein sequence ID" value="ABP01025"/>
    <property type="gene ID" value="OSTLU_29472"/>
</dbReference>
<reference evidence="3 4" key="1">
    <citation type="journal article" date="2007" name="Proc. Natl. Acad. Sci. U.S.A.">
        <title>The tiny eukaryote Ostreococcus provides genomic insights into the paradox of plankton speciation.</title>
        <authorList>
            <person name="Palenik B."/>
            <person name="Grimwood J."/>
            <person name="Aerts A."/>
            <person name="Rouze P."/>
            <person name="Salamov A."/>
            <person name="Putnam N."/>
            <person name="Dupont C."/>
            <person name="Jorgensen R."/>
            <person name="Derelle E."/>
            <person name="Rombauts S."/>
            <person name="Zhou K."/>
            <person name="Otillar R."/>
            <person name="Merchant S.S."/>
            <person name="Podell S."/>
            <person name="Gaasterland T."/>
            <person name="Napoli C."/>
            <person name="Gendler K."/>
            <person name="Manuell A."/>
            <person name="Tai V."/>
            <person name="Vallon O."/>
            <person name="Piganeau G."/>
            <person name="Jancek S."/>
            <person name="Heijde M."/>
            <person name="Jabbari K."/>
            <person name="Bowler C."/>
            <person name="Lohr M."/>
            <person name="Robbens S."/>
            <person name="Werner G."/>
            <person name="Dubchak I."/>
            <person name="Pazour G.J."/>
            <person name="Ren Q."/>
            <person name="Paulsen I."/>
            <person name="Delwiche C."/>
            <person name="Schmutz J."/>
            <person name="Rokhsar D."/>
            <person name="Van de Peer Y."/>
            <person name="Moreau H."/>
            <person name="Grigoriev I.V."/>
        </authorList>
    </citation>
    <scope>NUCLEOTIDE SEQUENCE [LARGE SCALE GENOMIC DNA]</scope>
    <source>
        <strain evidence="3 4">CCE9901</strain>
    </source>
</reference>
<keyword evidence="1" id="KW-0175">Coiled coil</keyword>
<evidence type="ECO:0000256" key="1">
    <source>
        <dbReference type="SAM" id="Coils"/>
    </source>
</evidence>
<dbReference type="KEGG" id="olu:OSTLU_29472"/>
<evidence type="ECO:0000313" key="4">
    <source>
        <dbReference type="Proteomes" id="UP000001568"/>
    </source>
</evidence>
<organism evidence="3 4">
    <name type="scientific">Ostreococcus lucimarinus (strain CCE9901)</name>
    <dbReference type="NCBI Taxonomy" id="436017"/>
    <lineage>
        <taxon>Eukaryota</taxon>
        <taxon>Viridiplantae</taxon>
        <taxon>Chlorophyta</taxon>
        <taxon>Mamiellophyceae</taxon>
        <taxon>Mamiellales</taxon>
        <taxon>Bathycoccaceae</taxon>
        <taxon>Ostreococcus</taxon>
    </lineage>
</organism>
<accession>A4SB35</accession>
<gene>
    <name evidence="3" type="ORF">OSTLU_29472</name>
</gene>
<dbReference type="HOGENOM" id="CLU_761614_0_0_1"/>
<dbReference type="EMBL" id="CP000600">
    <property type="protein sequence ID" value="ABP01025.1"/>
    <property type="molecule type" value="Genomic_DNA"/>
</dbReference>
<dbReference type="AlphaFoldDB" id="A4SB35"/>
<protein>
    <submittedName>
        <fullName evidence="3">Uncharacterized protein</fullName>
    </submittedName>
</protein>